<comment type="similarity">
    <text evidence="9">Belongs to the TatB family.</text>
</comment>
<dbReference type="HAMAP" id="MF_00237">
    <property type="entry name" value="TatB"/>
    <property type="match status" value="1"/>
</dbReference>
<dbReference type="PANTHER" id="PTHR33162:SF1">
    <property type="entry name" value="SEC-INDEPENDENT PROTEIN TRANSLOCASE PROTEIN TATA, CHLOROPLASTIC"/>
    <property type="match status" value="1"/>
</dbReference>
<proteinExistence type="inferred from homology"/>
<dbReference type="GO" id="GO:0008320">
    <property type="term" value="F:protein transmembrane transporter activity"/>
    <property type="evidence" value="ECO:0007669"/>
    <property type="project" value="UniProtKB-UniRule"/>
</dbReference>
<dbReference type="InterPro" id="IPR003369">
    <property type="entry name" value="TatA/B/E"/>
</dbReference>
<evidence type="ECO:0000256" key="2">
    <source>
        <dbReference type="ARBA" id="ARBA00022448"/>
    </source>
</evidence>
<dbReference type="PRINTS" id="PR01506">
    <property type="entry name" value="TATBPROTEIN"/>
</dbReference>
<keyword evidence="4 9" id="KW-0812">Transmembrane</keyword>
<reference evidence="12" key="1">
    <citation type="journal article" date="2024" name="Int. J. Syst. Evol. Microbiol.">
        <title>Methylomarinovum tepidoasis sp. nov., a moderately thermophilic methanotroph of the family Methylothermaceae isolated from a deep-sea hydrothermal field.</title>
        <authorList>
            <person name="Hirayama H."/>
            <person name="Takaki Y."/>
            <person name="Abe M."/>
            <person name="Miyazaki M."/>
            <person name="Uematsu K."/>
            <person name="Matsui Y."/>
            <person name="Takai K."/>
        </authorList>
    </citation>
    <scope>NUCLEOTIDE SEQUENCE [LARGE SCALE GENOMIC DNA]</scope>
    <source>
        <strain evidence="12">IT-9</strain>
    </source>
</reference>
<dbReference type="NCBIfam" id="TIGR01410">
    <property type="entry name" value="tatB"/>
    <property type="match status" value="1"/>
</dbReference>
<dbReference type="RefSeq" id="WP_317704759.1">
    <property type="nucleotide sequence ID" value="NZ_AP024714.1"/>
</dbReference>
<gene>
    <name evidence="9" type="primary">tatB</name>
    <name evidence="11" type="ORF">MIT9_P1942</name>
</gene>
<keyword evidence="2 9" id="KW-0813">Transport</keyword>
<organism evidence="11 12">
    <name type="scientific">Methylomarinovum caldicuralii</name>
    <dbReference type="NCBI Taxonomy" id="438856"/>
    <lineage>
        <taxon>Bacteria</taxon>
        <taxon>Pseudomonadati</taxon>
        <taxon>Pseudomonadota</taxon>
        <taxon>Gammaproteobacteria</taxon>
        <taxon>Methylococcales</taxon>
        <taxon>Methylothermaceae</taxon>
        <taxon>Methylomarinovum</taxon>
    </lineage>
</organism>
<protein>
    <recommendedName>
        <fullName evidence="9">Sec-independent protein translocase protein TatB</fullName>
    </recommendedName>
</protein>
<keyword evidence="8 9" id="KW-0472">Membrane</keyword>
<evidence type="ECO:0000256" key="10">
    <source>
        <dbReference type="SAM" id="MobiDB-lite"/>
    </source>
</evidence>
<dbReference type="GO" id="GO:0043953">
    <property type="term" value="P:protein transport by the Tat complex"/>
    <property type="evidence" value="ECO:0007669"/>
    <property type="project" value="UniProtKB-UniRule"/>
</dbReference>
<sequence length="100" mass="11163">MFDIGFWELTLVGLIALLVLGPERLPGAIRTTAYWVRRARNVAATVRAEVERELALEETKAALRDQVPMGELKSLEQELRRPLAPEPPKAALKGEDDRTA</sequence>
<dbReference type="InterPro" id="IPR018448">
    <property type="entry name" value="TatB"/>
</dbReference>
<comment type="subunit">
    <text evidence="9">The Tat system comprises two distinct complexes: a TatABC complex, containing multiple copies of TatA, TatB and TatC subunits, and a separate TatA complex, containing only TatA subunits. Substrates initially bind to the TatABC complex, which probably triggers association of the separate TatA complex to form the active translocon.</text>
</comment>
<evidence type="ECO:0000256" key="5">
    <source>
        <dbReference type="ARBA" id="ARBA00022927"/>
    </source>
</evidence>
<feature type="region of interest" description="Disordered" evidence="10">
    <location>
        <begin position="75"/>
        <end position="100"/>
    </location>
</feature>
<evidence type="ECO:0000256" key="4">
    <source>
        <dbReference type="ARBA" id="ARBA00022692"/>
    </source>
</evidence>
<evidence type="ECO:0000256" key="6">
    <source>
        <dbReference type="ARBA" id="ARBA00022989"/>
    </source>
</evidence>
<name>A0AAU9C9V0_9GAMM</name>
<accession>A0AAU9C9V0</accession>
<evidence type="ECO:0000256" key="1">
    <source>
        <dbReference type="ARBA" id="ARBA00004167"/>
    </source>
</evidence>
<evidence type="ECO:0000256" key="9">
    <source>
        <dbReference type="HAMAP-Rule" id="MF_00237"/>
    </source>
</evidence>
<dbReference type="KEGG" id="mcau:MIT9_P1942"/>
<dbReference type="AlphaFoldDB" id="A0AAU9C9V0"/>
<evidence type="ECO:0000256" key="7">
    <source>
        <dbReference type="ARBA" id="ARBA00023010"/>
    </source>
</evidence>
<evidence type="ECO:0000313" key="11">
    <source>
        <dbReference type="EMBL" id="BCX82356.1"/>
    </source>
</evidence>
<keyword evidence="5 9" id="KW-0653">Protein transport</keyword>
<evidence type="ECO:0000256" key="3">
    <source>
        <dbReference type="ARBA" id="ARBA00022475"/>
    </source>
</evidence>
<keyword evidence="6 9" id="KW-1133">Transmembrane helix</keyword>
<dbReference type="GO" id="GO:0033281">
    <property type="term" value="C:TAT protein transport complex"/>
    <property type="evidence" value="ECO:0007669"/>
    <property type="project" value="UniProtKB-UniRule"/>
</dbReference>
<dbReference type="EMBL" id="AP024714">
    <property type="protein sequence ID" value="BCX82356.1"/>
    <property type="molecule type" value="Genomic_DNA"/>
</dbReference>
<dbReference type="Pfam" id="PF02416">
    <property type="entry name" value="TatA_B_E"/>
    <property type="match status" value="1"/>
</dbReference>
<keyword evidence="3 9" id="KW-1003">Cell membrane</keyword>
<keyword evidence="7 9" id="KW-0811">Translocation</keyword>
<dbReference type="Proteomes" id="UP001321825">
    <property type="component" value="Chromosome"/>
</dbReference>
<evidence type="ECO:0000313" key="12">
    <source>
        <dbReference type="Proteomes" id="UP001321825"/>
    </source>
</evidence>
<comment type="function">
    <text evidence="9">Part of the twin-arginine translocation (Tat) system that transports large folded proteins containing a characteristic twin-arginine motif in their signal peptide across membranes. Together with TatC, TatB is part of a receptor directly interacting with Tat signal peptides. TatB may form an oligomeric binding site that transiently accommodates folded Tat precursor proteins before their translocation.</text>
</comment>
<dbReference type="PANTHER" id="PTHR33162">
    <property type="entry name" value="SEC-INDEPENDENT PROTEIN TRANSLOCASE PROTEIN TATA, CHLOROPLASTIC"/>
    <property type="match status" value="1"/>
</dbReference>
<dbReference type="Gene3D" id="1.20.5.3310">
    <property type="match status" value="1"/>
</dbReference>
<keyword evidence="12" id="KW-1185">Reference proteome</keyword>
<comment type="subcellular location">
    <subcellularLocation>
        <location evidence="9">Cell membrane</location>
        <topology evidence="9">Single-pass membrane protein</topology>
    </subcellularLocation>
    <subcellularLocation>
        <location evidence="1">Membrane</location>
        <topology evidence="1">Single-pass membrane protein</topology>
    </subcellularLocation>
</comment>
<evidence type="ECO:0000256" key="8">
    <source>
        <dbReference type="ARBA" id="ARBA00023136"/>
    </source>
</evidence>